<dbReference type="Proteomes" id="UP000548476">
    <property type="component" value="Unassembled WGS sequence"/>
</dbReference>
<evidence type="ECO:0000313" key="1">
    <source>
        <dbReference type="EMBL" id="MBB6036289.1"/>
    </source>
</evidence>
<reference evidence="1 2" key="1">
    <citation type="submission" date="2020-08" db="EMBL/GenBank/DDBJ databases">
        <title>Genomic Encyclopedia of Type Strains, Phase IV (KMG-IV): sequencing the most valuable type-strain genomes for metagenomic binning, comparative biology and taxonomic classification.</title>
        <authorList>
            <person name="Goeker M."/>
        </authorList>
    </citation>
    <scope>NUCLEOTIDE SEQUENCE [LARGE SCALE GENOMIC DNA]</scope>
    <source>
        <strain evidence="1 2">YIM 65646</strain>
    </source>
</reference>
<gene>
    <name evidence="1" type="ORF">HNR73_004157</name>
</gene>
<accession>A0A841FUV0</accession>
<dbReference type="RefSeq" id="WP_184789116.1">
    <property type="nucleotide sequence ID" value="NZ_BONT01000046.1"/>
</dbReference>
<name>A0A841FUV0_9ACTN</name>
<dbReference type="EMBL" id="JACHGT010000008">
    <property type="protein sequence ID" value="MBB6036289.1"/>
    <property type="molecule type" value="Genomic_DNA"/>
</dbReference>
<keyword evidence="2" id="KW-1185">Reference proteome</keyword>
<proteinExistence type="predicted"/>
<protein>
    <submittedName>
        <fullName evidence="1">Uncharacterized protein</fullName>
    </submittedName>
</protein>
<organism evidence="1 2">
    <name type="scientific">Phytomonospora endophytica</name>
    <dbReference type="NCBI Taxonomy" id="714109"/>
    <lineage>
        <taxon>Bacteria</taxon>
        <taxon>Bacillati</taxon>
        <taxon>Actinomycetota</taxon>
        <taxon>Actinomycetes</taxon>
        <taxon>Micromonosporales</taxon>
        <taxon>Micromonosporaceae</taxon>
        <taxon>Phytomonospora</taxon>
    </lineage>
</organism>
<comment type="caution">
    <text evidence="1">The sequence shown here is derived from an EMBL/GenBank/DDBJ whole genome shotgun (WGS) entry which is preliminary data.</text>
</comment>
<dbReference type="AlphaFoldDB" id="A0A841FUV0"/>
<sequence length="130" mass="13903">MADEFHVDDLMGLWRTGAVLMPEVGRQFALAAISLNDAGEGASLFQTSQGPSPLSGPWNLLRETVQGRVLGATAERCVRAGSALTKIADAYATTDYYSRADLEQYVDDKAEIRAGGNGTFQVPEVPVIPT</sequence>
<evidence type="ECO:0000313" key="2">
    <source>
        <dbReference type="Proteomes" id="UP000548476"/>
    </source>
</evidence>